<evidence type="ECO:0008006" key="4">
    <source>
        <dbReference type="Google" id="ProtNLM"/>
    </source>
</evidence>
<keyword evidence="3" id="KW-1185">Reference proteome</keyword>
<accession>T1KIB0</accession>
<gene>
    <name evidence="2" type="primary">107364377</name>
</gene>
<evidence type="ECO:0000313" key="2">
    <source>
        <dbReference type="EnsemblMetazoa" id="tetur12g00700.1"/>
    </source>
</evidence>
<proteinExistence type="predicted"/>
<evidence type="ECO:0000256" key="1">
    <source>
        <dbReference type="SAM" id="SignalP"/>
    </source>
</evidence>
<dbReference type="EMBL" id="CAEY01000112">
    <property type="status" value="NOT_ANNOTATED_CDS"/>
    <property type="molecule type" value="Genomic_DNA"/>
</dbReference>
<dbReference type="Proteomes" id="UP000015104">
    <property type="component" value="Unassembled WGS sequence"/>
</dbReference>
<feature type="signal peptide" evidence="1">
    <location>
        <begin position="1"/>
        <end position="19"/>
    </location>
</feature>
<reference evidence="2" key="2">
    <citation type="submission" date="2015-06" db="UniProtKB">
        <authorList>
            <consortium name="EnsemblMetazoa"/>
        </authorList>
    </citation>
    <scope>IDENTIFICATION</scope>
</reference>
<evidence type="ECO:0000313" key="3">
    <source>
        <dbReference type="Proteomes" id="UP000015104"/>
    </source>
</evidence>
<sequence>MKSTLFVALSALAISGSFAVLLKGSCPKPEKPKGDNWAFSNILGDWKVLYRSEETVPRSVWNTLEIHHLYPGKVVMIEYGNARDNDVKSLFDLYMDMTVGDFGGKSYYDVLTNEFDPYSFNFTTSDGHQGQITVPYFGRPKYAEALLASCVKIDETVVDVKTWFISKTEYIDYLPSEVTSFVKSFTGQSLTEVCQGSFC</sequence>
<reference evidence="3" key="1">
    <citation type="submission" date="2011-08" db="EMBL/GenBank/DDBJ databases">
        <authorList>
            <person name="Rombauts S."/>
        </authorList>
    </citation>
    <scope>NUCLEOTIDE SEQUENCE</scope>
    <source>
        <strain evidence="3">London</strain>
    </source>
</reference>
<name>T1KIB0_TETUR</name>
<dbReference type="AlphaFoldDB" id="T1KIB0"/>
<dbReference type="KEGG" id="tut:107364377"/>
<dbReference type="HOGENOM" id="CLU_1379744_0_0_1"/>
<organism evidence="2 3">
    <name type="scientific">Tetranychus urticae</name>
    <name type="common">Two-spotted spider mite</name>
    <dbReference type="NCBI Taxonomy" id="32264"/>
    <lineage>
        <taxon>Eukaryota</taxon>
        <taxon>Metazoa</taxon>
        <taxon>Ecdysozoa</taxon>
        <taxon>Arthropoda</taxon>
        <taxon>Chelicerata</taxon>
        <taxon>Arachnida</taxon>
        <taxon>Acari</taxon>
        <taxon>Acariformes</taxon>
        <taxon>Trombidiformes</taxon>
        <taxon>Prostigmata</taxon>
        <taxon>Eleutherengona</taxon>
        <taxon>Raphignathae</taxon>
        <taxon>Tetranychoidea</taxon>
        <taxon>Tetranychidae</taxon>
        <taxon>Tetranychus</taxon>
    </lineage>
</organism>
<protein>
    <recommendedName>
        <fullName evidence="4">Lipocalin/cytosolic fatty-acid binding domain-containing protein</fullName>
    </recommendedName>
</protein>
<dbReference type="EnsemblMetazoa" id="tetur12g00700.1">
    <property type="protein sequence ID" value="tetur12g00700.1"/>
    <property type="gene ID" value="tetur12g00700"/>
</dbReference>
<keyword evidence="1" id="KW-0732">Signal</keyword>
<feature type="chain" id="PRO_5004581384" description="Lipocalin/cytosolic fatty-acid binding domain-containing protein" evidence="1">
    <location>
        <begin position="20"/>
        <end position="199"/>
    </location>
</feature>